<proteinExistence type="predicted"/>
<gene>
    <name evidence="1" type="ORF">MBOE_59640</name>
</gene>
<protein>
    <submittedName>
        <fullName evidence="1">Uncharacterized protein</fullName>
    </submittedName>
</protein>
<name>A0ABM7J517_9MYCO</name>
<evidence type="ECO:0000313" key="2">
    <source>
        <dbReference type="Proteomes" id="UP000466683"/>
    </source>
</evidence>
<sequence>MSGCSTHSLTSPIPNVSKGDRLRISDEEQAMATVERITHRALIRRAHERLNQIEEMHDAVQLHNLGKSQRDIADLLLTTQPRVGRLVRGGRALGDTPTPEELILRATVEATPRDDLIKELSAYEYTFTEYAAYPHDGSTPGTWTQVSAAHQLGLLSDPEYENVRSVVRPPAP</sequence>
<reference evidence="1 2" key="1">
    <citation type="journal article" date="2019" name="Emerg. Microbes Infect.">
        <title>Comprehensive subspecies identification of 175 nontuberculous mycobacteria species based on 7547 genomic profiles.</title>
        <authorList>
            <person name="Matsumoto Y."/>
            <person name="Kinjo T."/>
            <person name="Motooka D."/>
            <person name="Nabeya D."/>
            <person name="Jung N."/>
            <person name="Uechi K."/>
            <person name="Horii T."/>
            <person name="Iida T."/>
            <person name="Fujita J."/>
            <person name="Nakamura S."/>
        </authorList>
    </citation>
    <scope>NUCLEOTIDE SEQUENCE [LARGE SCALE GENOMIC DNA]</scope>
    <source>
        <strain evidence="1 2">JCM 15653</strain>
    </source>
</reference>
<evidence type="ECO:0000313" key="1">
    <source>
        <dbReference type="EMBL" id="BBX94315.1"/>
    </source>
</evidence>
<dbReference type="EMBL" id="AP022579">
    <property type="protein sequence ID" value="BBX94315.1"/>
    <property type="molecule type" value="Genomic_DNA"/>
</dbReference>
<keyword evidence="2" id="KW-1185">Reference proteome</keyword>
<dbReference type="Proteomes" id="UP000466683">
    <property type="component" value="Chromosome"/>
</dbReference>
<accession>A0ABM7J517</accession>
<organism evidence="1 2">
    <name type="scientific">Mycolicibacterium boenickei</name>
    <dbReference type="NCBI Taxonomy" id="146017"/>
    <lineage>
        <taxon>Bacteria</taxon>
        <taxon>Bacillati</taxon>
        <taxon>Actinomycetota</taxon>
        <taxon>Actinomycetes</taxon>
        <taxon>Mycobacteriales</taxon>
        <taxon>Mycobacteriaceae</taxon>
        <taxon>Mycolicibacterium</taxon>
    </lineage>
</organism>